<evidence type="ECO:0000256" key="4">
    <source>
        <dbReference type="ARBA" id="ARBA00023163"/>
    </source>
</evidence>
<keyword evidence="3" id="KW-0010">Activator</keyword>
<dbReference type="InterPro" id="IPR009061">
    <property type="entry name" value="DNA-bd_dom_put_sf"/>
</dbReference>
<evidence type="ECO:0000313" key="7">
    <source>
        <dbReference type="EMBL" id="NGP90231.1"/>
    </source>
</evidence>
<dbReference type="RefSeq" id="WP_165271455.1">
    <property type="nucleotide sequence ID" value="NZ_JAALLS010000044.1"/>
</dbReference>
<dbReference type="InterPro" id="IPR047057">
    <property type="entry name" value="MerR_fam"/>
</dbReference>
<dbReference type="Gene3D" id="1.10.1660.10">
    <property type="match status" value="1"/>
</dbReference>
<dbReference type="AlphaFoldDB" id="A0A6M1TDY1"/>
<dbReference type="SUPFAM" id="SSF46955">
    <property type="entry name" value="Putative DNA-binding domain"/>
    <property type="match status" value="1"/>
</dbReference>
<reference evidence="7 8" key="1">
    <citation type="submission" date="2020-02" db="EMBL/GenBank/DDBJ databases">
        <title>Aliifodinibius halophilus 2W32, complete genome.</title>
        <authorList>
            <person name="Li Y."/>
            <person name="Wu S."/>
        </authorList>
    </citation>
    <scope>NUCLEOTIDE SEQUENCE [LARGE SCALE GENOMIC DNA]</scope>
    <source>
        <strain evidence="7 8">2W32</strain>
    </source>
</reference>
<dbReference type="SUPFAM" id="SSF89082">
    <property type="entry name" value="Antibiotic binding domain of TipA-like multidrug resistance regulators"/>
    <property type="match status" value="1"/>
</dbReference>
<dbReference type="SMART" id="SM00422">
    <property type="entry name" value="HTH_MERR"/>
    <property type="match status" value="1"/>
</dbReference>
<keyword evidence="8" id="KW-1185">Reference proteome</keyword>
<evidence type="ECO:0000256" key="2">
    <source>
        <dbReference type="ARBA" id="ARBA00023125"/>
    </source>
</evidence>
<feature type="domain" description="HTH merR-type" evidence="6">
    <location>
        <begin position="5"/>
        <end position="74"/>
    </location>
</feature>
<dbReference type="PRINTS" id="PR00040">
    <property type="entry name" value="HTHMERR"/>
</dbReference>
<dbReference type="PANTHER" id="PTHR30204:SF90">
    <property type="entry name" value="HTH-TYPE TRANSCRIPTIONAL ACTIVATOR MTA"/>
    <property type="match status" value="1"/>
</dbReference>
<sequence length="243" mass="29081">MNDRLLKIGELAEKTGLTNRTIRYYDEINLLKPTERSRSGYRLYGRDELERLQKIRSLKFLGLQLEEIKECLKDEDYNLEKIIYRQMKQVQTEIELGKELYNRLKIIADLLKYSENLSTEELIKTLNTMTKYEEYYTKDQLEHLEKRKQKLGEERIKEVQQEWKELIAEVRTEMEKNTDPNSEKMQELAARWEELIQEFTGGNKEIRKSLSKIYSNEDTEEVSHGYVDNETMQFISKAMKNAN</sequence>
<name>A0A6M1TDY1_9BACT</name>
<evidence type="ECO:0000259" key="6">
    <source>
        <dbReference type="PROSITE" id="PS50937"/>
    </source>
</evidence>
<proteinExistence type="predicted"/>
<evidence type="ECO:0000313" key="8">
    <source>
        <dbReference type="Proteomes" id="UP000479132"/>
    </source>
</evidence>
<feature type="coiled-coil region" evidence="5">
    <location>
        <begin position="141"/>
        <end position="176"/>
    </location>
</feature>
<dbReference type="InterPro" id="IPR036244">
    <property type="entry name" value="TipA-like_antibiotic-bd"/>
</dbReference>
<evidence type="ECO:0000256" key="3">
    <source>
        <dbReference type="ARBA" id="ARBA00023159"/>
    </source>
</evidence>
<organism evidence="7 8">
    <name type="scientific">Fodinibius halophilus</name>
    <dbReference type="NCBI Taxonomy" id="1736908"/>
    <lineage>
        <taxon>Bacteria</taxon>
        <taxon>Pseudomonadati</taxon>
        <taxon>Balneolota</taxon>
        <taxon>Balneolia</taxon>
        <taxon>Balneolales</taxon>
        <taxon>Balneolaceae</taxon>
        <taxon>Fodinibius</taxon>
    </lineage>
</organism>
<dbReference type="Proteomes" id="UP000479132">
    <property type="component" value="Unassembled WGS sequence"/>
</dbReference>
<comment type="caution">
    <text evidence="7">The sequence shown here is derived from an EMBL/GenBank/DDBJ whole genome shotgun (WGS) entry which is preliminary data.</text>
</comment>
<dbReference type="EMBL" id="JAALLS010000044">
    <property type="protein sequence ID" value="NGP90231.1"/>
    <property type="molecule type" value="Genomic_DNA"/>
</dbReference>
<keyword evidence="2" id="KW-0238">DNA-binding</keyword>
<dbReference type="GO" id="GO:0003677">
    <property type="term" value="F:DNA binding"/>
    <property type="evidence" value="ECO:0007669"/>
    <property type="project" value="UniProtKB-KW"/>
</dbReference>
<protein>
    <submittedName>
        <fullName evidence="7">MerR family transcriptional regulator</fullName>
    </submittedName>
</protein>
<dbReference type="Gene3D" id="1.10.490.50">
    <property type="entry name" value="Antibiotic binding domain of TipA-like multidrug resistance regulators"/>
    <property type="match status" value="1"/>
</dbReference>
<dbReference type="PROSITE" id="PS50937">
    <property type="entry name" value="HTH_MERR_2"/>
    <property type="match status" value="1"/>
</dbReference>
<dbReference type="InterPro" id="IPR000551">
    <property type="entry name" value="MerR-type_HTH_dom"/>
</dbReference>
<keyword evidence="1" id="KW-0805">Transcription regulation</keyword>
<dbReference type="InterPro" id="IPR012925">
    <property type="entry name" value="TipAS_dom"/>
</dbReference>
<dbReference type="Pfam" id="PF07739">
    <property type="entry name" value="TipAS"/>
    <property type="match status" value="1"/>
</dbReference>
<keyword evidence="5" id="KW-0175">Coiled coil</keyword>
<gene>
    <name evidence="7" type="ORF">G3569_17865</name>
</gene>
<dbReference type="PROSITE" id="PS00552">
    <property type="entry name" value="HTH_MERR_1"/>
    <property type="match status" value="1"/>
</dbReference>
<keyword evidence="4" id="KW-0804">Transcription</keyword>
<dbReference type="PANTHER" id="PTHR30204">
    <property type="entry name" value="REDOX-CYCLING DRUG-SENSING TRANSCRIPTIONAL ACTIVATOR SOXR"/>
    <property type="match status" value="1"/>
</dbReference>
<dbReference type="GO" id="GO:0003700">
    <property type="term" value="F:DNA-binding transcription factor activity"/>
    <property type="evidence" value="ECO:0007669"/>
    <property type="project" value="InterPro"/>
</dbReference>
<evidence type="ECO:0000256" key="5">
    <source>
        <dbReference type="SAM" id="Coils"/>
    </source>
</evidence>
<dbReference type="CDD" id="cd01106">
    <property type="entry name" value="HTH_TipAL-Mta"/>
    <property type="match status" value="1"/>
</dbReference>
<evidence type="ECO:0000256" key="1">
    <source>
        <dbReference type="ARBA" id="ARBA00023015"/>
    </source>
</evidence>
<dbReference type="Pfam" id="PF13411">
    <property type="entry name" value="MerR_1"/>
    <property type="match status" value="1"/>
</dbReference>
<accession>A0A6M1TDY1</accession>